<feature type="region of interest" description="Disordered" evidence="1">
    <location>
        <begin position="34"/>
        <end position="60"/>
    </location>
</feature>
<dbReference type="PANTHER" id="PTHR21286">
    <property type="entry name" value="NUCLEAR PORE COMPLEX PROTEIN NUP160"/>
    <property type="match status" value="1"/>
</dbReference>
<dbReference type="GO" id="GO:0005643">
    <property type="term" value="C:nuclear pore"/>
    <property type="evidence" value="ECO:0007669"/>
    <property type="project" value="TreeGrafter"/>
</dbReference>
<reference evidence="4" key="1">
    <citation type="journal article" date="2013" name="Nature">
        <title>Pan genome of the phytoplankton Emiliania underpins its global distribution.</title>
        <authorList>
            <person name="Read B.A."/>
            <person name="Kegel J."/>
            <person name="Klute M.J."/>
            <person name="Kuo A."/>
            <person name="Lefebvre S.C."/>
            <person name="Maumus F."/>
            <person name="Mayer C."/>
            <person name="Miller J."/>
            <person name="Monier A."/>
            <person name="Salamov A."/>
            <person name="Young J."/>
            <person name="Aguilar M."/>
            <person name="Claverie J.M."/>
            <person name="Frickenhaus S."/>
            <person name="Gonzalez K."/>
            <person name="Herman E.K."/>
            <person name="Lin Y.C."/>
            <person name="Napier J."/>
            <person name="Ogata H."/>
            <person name="Sarno A.F."/>
            <person name="Shmutz J."/>
            <person name="Schroeder D."/>
            <person name="de Vargas C."/>
            <person name="Verret F."/>
            <person name="von Dassow P."/>
            <person name="Valentin K."/>
            <person name="Van de Peer Y."/>
            <person name="Wheeler G."/>
            <person name="Dacks J.B."/>
            <person name="Delwiche C.F."/>
            <person name="Dyhrman S.T."/>
            <person name="Glockner G."/>
            <person name="John U."/>
            <person name="Richards T."/>
            <person name="Worden A.Z."/>
            <person name="Zhang X."/>
            <person name="Grigoriev I.V."/>
            <person name="Allen A.E."/>
            <person name="Bidle K."/>
            <person name="Borodovsky M."/>
            <person name="Bowler C."/>
            <person name="Brownlee C."/>
            <person name="Cock J.M."/>
            <person name="Elias M."/>
            <person name="Gladyshev V.N."/>
            <person name="Groth M."/>
            <person name="Guda C."/>
            <person name="Hadaegh A."/>
            <person name="Iglesias-Rodriguez M.D."/>
            <person name="Jenkins J."/>
            <person name="Jones B.M."/>
            <person name="Lawson T."/>
            <person name="Leese F."/>
            <person name="Lindquist E."/>
            <person name="Lobanov A."/>
            <person name="Lomsadze A."/>
            <person name="Malik S.B."/>
            <person name="Marsh M.E."/>
            <person name="Mackinder L."/>
            <person name="Mock T."/>
            <person name="Mueller-Roeber B."/>
            <person name="Pagarete A."/>
            <person name="Parker M."/>
            <person name="Probert I."/>
            <person name="Quesneville H."/>
            <person name="Raines C."/>
            <person name="Rensing S.A."/>
            <person name="Riano-Pachon D.M."/>
            <person name="Richier S."/>
            <person name="Rokitta S."/>
            <person name="Shiraiwa Y."/>
            <person name="Soanes D.M."/>
            <person name="van der Giezen M."/>
            <person name="Wahlund T.M."/>
            <person name="Williams B."/>
            <person name="Wilson W."/>
            <person name="Wolfe G."/>
            <person name="Wurch L.L."/>
        </authorList>
    </citation>
    <scope>NUCLEOTIDE SEQUENCE</scope>
</reference>
<sequence length="1875" mass="193969">MLLLFAAASPTALLGTRPGLACSSAPPVARSAPPFLRSDPPHAAPLARLPQEDALPQSKRRRLQRAAAWVRRGLSDGVADILAVALTRRRVRDGPPAAAAGAAPQRQVARYWAPSREQVARRHRIIRELVWMDAEGQLQRFVRSLEGRWERGAERLAAEPWTAAEVLTEAVQQVQGQLARSLKPRDPLIQWHLKTLDPQQPQGAFDECVLVHGRESCAARYAELREALRSVIPCFVALISEAVRRRPALAHRISAQLLLAAGVLASRAAALLRLSRRRRYEMLTNFLAITSGLVAECRAAVEAPRALPAAGGAVPLANFGPESSIAVQPVLEGSGAIDTGAGAGAAGGVYVARGRQQGHVVSWRVQGAQLELSEASLVREPGRASGPGLAPDQAELALRFPAPLVPEVSLTQLGDDSLLLSAVTHAPAGGGYLFQLRFACAGGPAAAGRAFWLSAPPSDVLTKHGYADQVAGAKLGRLRLARFDAAREGGDGLVRQLLVLGGEGDRLSALEARTSFGAGEIETEEVPLSASRSRIYSIFGGGGGGAGSGAPLVDVALVGAPAAAAADDADSPSAIALYTDGRLGCWRLQGARTGGEAPAATAVSLQAPPQLQGGSAGAGAAGAALATWRGEDGVAVAVASPQHPSIFVSVRAALGDEEQRLAAEAFAAMNWRECRRPDAAPARARLLRLALARDSPGGASLALCALYGGVPPSAEGPEQPPSLFYACVPLAEAAPPGDWCRARLLCDAHPAPPLRLDGVERRLDELEASSAALAAAAGRPPPPREESELVLAEQLLDTCVQRKREQAEILGLQPLCPEVAGAPLALLSRSGLTLLLALPEGDPREIASCRDLLDLLLDVGVDCGVGDGVEALCQSPHPGVPPTAALIEAARCALARAPAGAIAGSIAAAEPQPPLLPTAAALLSSLTQLRWTSLNDWDFIDPELIAQAWFGQLWSAPGWRAGDATGAAVAAAADSRRAVAHAVAASAARLAERGSLLCVHLLLLLLHEGVDGGGDTAGLLAAGGDQAAGGDPASPAGLAGRSLLEVAIRAAALPGQLDRVVGDHVTPIGDACTVAACALLVFVLNDVRIAEGDTGPLRAEVPAALSLLLARASCWAPLAAYLRRLGAPPGHTAPAGGAAPAGPPTAAGSPLHVYLGGETLLREGRYAAAARAFEGAMRGAEASRTSSLRELNRAVGAPLESAAERDEWARYEYLAAAYAGLHVVAFKDSLNLGRLADAHEAAAAPLQPLPGRRPAVLTDLHGCASSAHRRVDKEAEKVYLERRADCFNTLVSVLHARELRSELFLALRRHAPASDVHGAAGPNAYELLYALQLQYGDYGGAARSMFELSARLENDVAAAAAGGGALHAPDLAGALSRRAAALSGCIVALEQRPPEARYVLEAADPPAEAAGAAGAFGDGSSRLPPGGAGRLVFAAYDGDGRLDIRAEPTEGALAASRAAAARPCPLERPVQLSELRQRRQAALGRAALLRSLGGEAAAHAGAIAQAPVPLLLDGLLRQGLFDDATALAVAYATRLRRHPALDGSLGEPSSAARPSGLPYVGAELARRACALASEGRPDAAAIAWRKLHELLLAHDGAANNFSLSAAAVHAALAAAPAEALPSWLVAYFGAAPPHLAGDPAAPIELEVSEVGGASGDPRQAHRDAVSEVEKVLADFPATNAALHVRGVLGCGGDAHVRIVHGGEPAALERAHVLQAALCDTDPDLELTRPCACTPLRRNPAALCRALLRHERTQLAALLRQLRLGCEAAVRTPADRAARWPTPGLIDDVFAAVAARQGVAPAEVSAERGVPGDAAATAELPRCVEAVDQYLDMDAAMAVAAEVSTPQYAREADWKRPRVVGSDGVFLQLLEAATRG</sequence>
<accession>A0A0D3KVU9</accession>
<dbReference type="HOGENOM" id="CLU_236337_0_0_1"/>
<evidence type="ECO:0000256" key="1">
    <source>
        <dbReference type="SAM" id="MobiDB-lite"/>
    </source>
</evidence>
<proteinExistence type="predicted"/>
<keyword evidence="2" id="KW-0732">Signal</keyword>
<dbReference type="PaxDb" id="2903-EOD39884"/>
<feature type="signal peptide" evidence="2">
    <location>
        <begin position="1"/>
        <end position="15"/>
    </location>
</feature>
<dbReference type="InterPro" id="IPR021717">
    <property type="entry name" value="Nucleoporin_Nup160"/>
</dbReference>
<name>A0A0D3KVU9_EMIH1</name>
<dbReference type="Proteomes" id="UP000013827">
    <property type="component" value="Unassembled WGS sequence"/>
</dbReference>
<feature type="chain" id="PRO_5044195528" evidence="2">
    <location>
        <begin position="16"/>
        <end position="1875"/>
    </location>
</feature>
<organism evidence="3 4">
    <name type="scientific">Emiliania huxleyi (strain CCMP1516)</name>
    <dbReference type="NCBI Taxonomy" id="280463"/>
    <lineage>
        <taxon>Eukaryota</taxon>
        <taxon>Haptista</taxon>
        <taxon>Haptophyta</taxon>
        <taxon>Prymnesiophyceae</taxon>
        <taxon>Isochrysidales</taxon>
        <taxon>Noelaerhabdaceae</taxon>
        <taxon>Emiliania</taxon>
    </lineage>
</organism>
<dbReference type="GeneID" id="17285155"/>
<reference evidence="3" key="2">
    <citation type="submission" date="2024-10" db="UniProtKB">
        <authorList>
            <consortium name="EnsemblProtists"/>
        </authorList>
    </citation>
    <scope>IDENTIFICATION</scope>
</reference>
<dbReference type="PANTHER" id="PTHR21286:SF0">
    <property type="entry name" value="NUCLEAR PORE COMPLEX PROTEIN NUP160"/>
    <property type="match status" value="1"/>
</dbReference>
<dbReference type="EnsemblProtists" id="EOD39884">
    <property type="protein sequence ID" value="EOD39884"/>
    <property type="gene ID" value="EMIHUDRAFT_466663"/>
</dbReference>
<evidence type="ECO:0000256" key="2">
    <source>
        <dbReference type="SAM" id="SignalP"/>
    </source>
</evidence>
<evidence type="ECO:0000313" key="3">
    <source>
        <dbReference type="EnsemblProtists" id="EOD39884"/>
    </source>
</evidence>
<dbReference type="RefSeq" id="XP_005792313.1">
    <property type="nucleotide sequence ID" value="XM_005792256.1"/>
</dbReference>
<dbReference type="KEGG" id="ehx:EMIHUDRAFT_466663"/>
<dbReference type="GO" id="GO:0017056">
    <property type="term" value="F:structural constituent of nuclear pore"/>
    <property type="evidence" value="ECO:0007669"/>
    <property type="project" value="TreeGrafter"/>
</dbReference>
<evidence type="ECO:0000313" key="4">
    <source>
        <dbReference type="Proteomes" id="UP000013827"/>
    </source>
</evidence>
<keyword evidence="4" id="KW-1185">Reference proteome</keyword>
<protein>
    <submittedName>
        <fullName evidence="3">Uncharacterized protein</fullName>
    </submittedName>
</protein>